<dbReference type="InterPro" id="IPR035919">
    <property type="entry name" value="EAL_sf"/>
</dbReference>
<feature type="signal peptide" evidence="2">
    <location>
        <begin position="1"/>
        <end position="22"/>
    </location>
</feature>
<dbReference type="Gene3D" id="3.30.70.270">
    <property type="match status" value="1"/>
</dbReference>
<feature type="domain" description="GGDEF" evidence="4">
    <location>
        <begin position="248"/>
        <end position="380"/>
    </location>
</feature>
<dbReference type="SUPFAM" id="SSF55073">
    <property type="entry name" value="Nucleotide cyclase"/>
    <property type="match status" value="1"/>
</dbReference>
<dbReference type="InterPro" id="IPR029787">
    <property type="entry name" value="Nucleotide_cyclase"/>
</dbReference>
<organism evidence="5 6">
    <name type="scientific">Roseibium aggregatum</name>
    <dbReference type="NCBI Taxonomy" id="187304"/>
    <lineage>
        <taxon>Bacteria</taxon>
        <taxon>Pseudomonadati</taxon>
        <taxon>Pseudomonadota</taxon>
        <taxon>Alphaproteobacteria</taxon>
        <taxon>Hyphomicrobiales</taxon>
        <taxon>Stappiaceae</taxon>
        <taxon>Roseibium</taxon>
    </lineage>
</organism>
<proteinExistence type="predicted"/>
<dbReference type="PANTHER" id="PTHR44757:SF2">
    <property type="entry name" value="BIOFILM ARCHITECTURE MAINTENANCE PROTEIN MBAA"/>
    <property type="match status" value="1"/>
</dbReference>
<evidence type="ECO:0000313" key="5">
    <source>
        <dbReference type="EMBL" id="MBD1547920.1"/>
    </source>
</evidence>
<name>A0A926P148_9HYPH</name>
<reference evidence="5" key="1">
    <citation type="submission" date="2020-05" db="EMBL/GenBank/DDBJ databases">
        <title>Identification of trans-AT polyketide cluster in two marine bacteria, producers of a novel glutaramide-containing polyketide sesbanimide D and analogs.</title>
        <authorList>
            <person name="Kacar D."/>
            <person name="Rodriguez P."/>
            <person name="Canedo L."/>
            <person name="Gonzalez E."/>
            <person name="Galan B."/>
            <person name="De La Calle F."/>
            <person name="Garcia J.L."/>
        </authorList>
    </citation>
    <scope>NUCLEOTIDE SEQUENCE</scope>
    <source>
        <strain evidence="5">PHM038</strain>
    </source>
</reference>
<dbReference type="SUPFAM" id="SSF103190">
    <property type="entry name" value="Sensory domain-like"/>
    <property type="match status" value="1"/>
</dbReference>
<gene>
    <name evidence="5" type="ORF">HK439_16755</name>
</gene>
<dbReference type="Pfam" id="PF00990">
    <property type="entry name" value="GGDEF"/>
    <property type="match status" value="1"/>
</dbReference>
<dbReference type="CDD" id="cd01948">
    <property type="entry name" value="EAL"/>
    <property type="match status" value="1"/>
</dbReference>
<feature type="transmembrane region" description="Helical" evidence="1">
    <location>
        <begin position="178"/>
        <end position="202"/>
    </location>
</feature>
<protein>
    <submittedName>
        <fullName evidence="5">EAL domain-containing protein</fullName>
    </submittedName>
</protein>
<dbReference type="InterPro" id="IPR029151">
    <property type="entry name" value="Sensor-like_sf"/>
</dbReference>
<dbReference type="EMBL" id="JABFCZ010000018">
    <property type="protein sequence ID" value="MBD1547920.1"/>
    <property type="molecule type" value="Genomic_DNA"/>
</dbReference>
<dbReference type="AlphaFoldDB" id="A0A926P148"/>
<dbReference type="CDD" id="cd01949">
    <property type="entry name" value="GGDEF"/>
    <property type="match status" value="1"/>
</dbReference>
<accession>A0A926P148</accession>
<keyword evidence="2" id="KW-0732">Signal</keyword>
<dbReference type="InterPro" id="IPR052155">
    <property type="entry name" value="Biofilm_reg_signaling"/>
</dbReference>
<dbReference type="PROSITE" id="PS50887">
    <property type="entry name" value="GGDEF"/>
    <property type="match status" value="1"/>
</dbReference>
<dbReference type="RefSeq" id="WP_190292676.1">
    <property type="nucleotide sequence ID" value="NZ_JABFCZ010000018.1"/>
</dbReference>
<dbReference type="InterPro" id="IPR043128">
    <property type="entry name" value="Rev_trsase/Diguanyl_cyclase"/>
</dbReference>
<dbReference type="InterPro" id="IPR000160">
    <property type="entry name" value="GGDEF_dom"/>
</dbReference>
<evidence type="ECO:0000259" key="3">
    <source>
        <dbReference type="PROSITE" id="PS50883"/>
    </source>
</evidence>
<evidence type="ECO:0000313" key="6">
    <source>
        <dbReference type="Proteomes" id="UP000598467"/>
    </source>
</evidence>
<dbReference type="NCBIfam" id="TIGR00254">
    <property type="entry name" value="GGDEF"/>
    <property type="match status" value="1"/>
</dbReference>
<keyword evidence="1" id="KW-1133">Transmembrane helix</keyword>
<dbReference type="Proteomes" id="UP000598467">
    <property type="component" value="Unassembled WGS sequence"/>
</dbReference>
<evidence type="ECO:0000256" key="1">
    <source>
        <dbReference type="SAM" id="Phobius"/>
    </source>
</evidence>
<dbReference type="InterPro" id="IPR001633">
    <property type="entry name" value="EAL_dom"/>
</dbReference>
<evidence type="ECO:0000259" key="4">
    <source>
        <dbReference type="PROSITE" id="PS50887"/>
    </source>
</evidence>
<dbReference type="PROSITE" id="PS50883">
    <property type="entry name" value="EAL"/>
    <property type="match status" value="1"/>
</dbReference>
<feature type="chain" id="PRO_5036766192" evidence="2">
    <location>
        <begin position="23"/>
        <end position="660"/>
    </location>
</feature>
<sequence length="660" mass="72857">MFRGAIVFGFLISFAAAMFWTAQSGLKSTVDSAIAANAERKARNWADYLAHTMPDLDALLQTGVPDEAQNATIETAVQVGDVFRFKLFDANGRLVLISDERGTPLEPGAKADHNGHARSVLETGAAVIEVNDGTEKANRPDLYVEAYVPVPGADGKAVGVVEVYLDQSQVASLFRANFVQLAFVLGGVLLLMFGVPFVAYIVKMRQQVRTGEKVRMLSLVDQITGLNNRNSFFQQAEERRRNGKLDLARTAVIFIDIDKFKAINDTFGHKTGDEFLRHVGNAISSHLGPSDLAARIGGDEFVLLAVDRTDEELYDLIEGVRTTVSEPVRLDGIAITGHLSVGVYLEQGGGLGLEDRMHKADIALYQAKLLGRNTCVVFTPDLEDTIARRRLVEEAVICGLSADRFELYFQPLIDPVGSRVVGFEALLRLQDGQGTFIPPSEFIPIAEETGDIIPIGTWVLEQAIRTAVDWPEHMFVSVNLSTRQFEDGRLTEHVSQFLSDYGFAARRLELEVTESLLIEQSHNASQQLKDLRDLGVTIAMDDFGTGYSSLGYLWQFNFNKLKIDRSFVQSIGQGDGKSREILDTIIMLGHKLDMKVTAEGIETKEQAAVLETLACDHFQGFYYGEPMPLSEMAPYLMEHSVLPLVREDKDAGRDREKAAG</sequence>
<dbReference type="SMART" id="SM00052">
    <property type="entry name" value="EAL"/>
    <property type="match status" value="1"/>
</dbReference>
<dbReference type="Gene3D" id="3.20.20.450">
    <property type="entry name" value="EAL domain"/>
    <property type="match status" value="1"/>
</dbReference>
<dbReference type="Pfam" id="PF00563">
    <property type="entry name" value="EAL"/>
    <property type="match status" value="1"/>
</dbReference>
<keyword evidence="1" id="KW-0472">Membrane</keyword>
<dbReference type="PANTHER" id="PTHR44757">
    <property type="entry name" value="DIGUANYLATE CYCLASE DGCP"/>
    <property type="match status" value="1"/>
</dbReference>
<feature type="domain" description="EAL" evidence="3">
    <location>
        <begin position="389"/>
        <end position="640"/>
    </location>
</feature>
<dbReference type="SMART" id="SM00267">
    <property type="entry name" value="GGDEF"/>
    <property type="match status" value="1"/>
</dbReference>
<comment type="caution">
    <text evidence="5">The sequence shown here is derived from an EMBL/GenBank/DDBJ whole genome shotgun (WGS) entry which is preliminary data.</text>
</comment>
<evidence type="ECO:0000256" key="2">
    <source>
        <dbReference type="SAM" id="SignalP"/>
    </source>
</evidence>
<dbReference type="SUPFAM" id="SSF141868">
    <property type="entry name" value="EAL domain-like"/>
    <property type="match status" value="1"/>
</dbReference>
<keyword evidence="1" id="KW-0812">Transmembrane</keyword>